<sequence length="314" mass="35267">ARPPVPMSERVRFVAEHRGEHGVEPICRVLEGTPGQIAPSTFYAAQSRSPSAREVRDGQLLELIRKIHSDNYGVYGVRKIHAELRRQGEKVAESTVRRLMREAGLRGISRAKGPRTTKPAPETGRPLDLVGREFVASRPNELWVADITYVHTFSGWVYVAFVTDVFSRLVVGWQVSTRLYTDLALDALKMGIWRRQHAGDDLTGLIHHSDRGVQYRAIRYAERLAECDAVASVGSKGDSYDNAMAEALNSLYKAELIRNRGPWTAINDVEIATAEYIDWFNNRRLHGEIGHVPPAELEAAYRATAREHSLTETK</sequence>
<dbReference type="InterPro" id="IPR050900">
    <property type="entry name" value="Transposase_IS3/IS150/IS904"/>
</dbReference>
<dbReference type="InterPro" id="IPR001584">
    <property type="entry name" value="Integrase_cat-core"/>
</dbReference>
<name>A0ABV6H392_9ACTN</name>
<proteinExistence type="predicted"/>
<gene>
    <name evidence="3" type="ORF">ACFFJD_00510</name>
</gene>
<dbReference type="PANTHER" id="PTHR46889:SF4">
    <property type="entry name" value="TRANSPOSASE INSO FOR INSERTION SEQUENCE ELEMENT IS911B-RELATED"/>
    <property type="match status" value="1"/>
</dbReference>
<evidence type="ECO:0000256" key="1">
    <source>
        <dbReference type="ARBA" id="ARBA00002286"/>
    </source>
</evidence>
<dbReference type="InterPro" id="IPR036397">
    <property type="entry name" value="RNaseH_sf"/>
</dbReference>
<reference evidence="3 4" key="1">
    <citation type="submission" date="2024-09" db="EMBL/GenBank/DDBJ databases">
        <authorList>
            <person name="Sun Q."/>
            <person name="Mori K."/>
        </authorList>
    </citation>
    <scope>NUCLEOTIDE SEQUENCE [LARGE SCALE GENOMIC DNA]</scope>
    <source>
        <strain evidence="3 4">CCM 7957</strain>
    </source>
</reference>
<dbReference type="InterPro" id="IPR025948">
    <property type="entry name" value="HTH-like_dom"/>
</dbReference>
<dbReference type="PROSITE" id="PS50994">
    <property type="entry name" value="INTEGRASE"/>
    <property type="match status" value="1"/>
</dbReference>
<organism evidence="3 4">
    <name type="scientific">Gordonia phosphorivorans</name>
    <dbReference type="NCBI Taxonomy" id="1056982"/>
    <lineage>
        <taxon>Bacteria</taxon>
        <taxon>Bacillati</taxon>
        <taxon>Actinomycetota</taxon>
        <taxon>Actinomycetes</taxon>
        <taxon>Mycobacteriales</taxon>
        <taxon>Gordoniaceae</taxon>
        <taxon>Gordonia</taxon>
    </lineage>
</organism>
<dbReference type="Pfam" id="PF00665">
    <property type="entry name" value="rve"/>
    <property type="match status" value="1"/>
</dbReference>
<dbReference type="Pfam" id="PF13276">
    <property type="entry name" value="HTH_21"/>
    <property type="match status" value="1"/>
</dbReference>
<dbReference type="EMBL" id="JBHLWV010000002">
    <property type="protein sequence ID" value="MFC0313340.1"/>
    <property type="molecule type" value="Genomic_DNA"/>
</dbReference>
<dbReference type="Gene3D" id="3.30.420.10">
    <property type="entry name" value="Ribonuclease H-like superfamily/Ribonuclease H"/>
    <property type="match status" value="1"/>
</dbReference>
<dbReference type="SUPFAM" id="SSF53098">
    <property type="entry name" value="Ribonuclease H-like"/>
    <property type="match status" value="1"/>
</dbReference>
<dbReference type="Proteomes" id="UP001589783">
    <property type="component" value="Unassembled WGS sequence"/>
</dbReference>
<feature type="non-terminal residue" evidence="3">
    <location>
        <position position="1"/>
    </location>
</feature>
<evidence type="ECO:0000313" key="4">
    <source>
        <dbReference type="Proteomes" id="UP001589783"/>
    </source>
</evidence>
<evidence type="ECO:0000313" key="3">
    <source>
        <dbReference type="EMBL" id="MFC0313340.1"/>
    </source>
</evidence>
<evidence type="ECO:0000259" key="2">
    <source>
        <dbReference type="PROSITE" id="PS50994"/>
    </source>
</evidence>
<comment type="function">
    <text evidence="1">Involved in the transposition of the insertion sequence.</text>
</comment>
<feature type="domain" description="Integrase catalytic" evidence="2">
    <location>
        <begin position="135"/>
        <end position="301"/>
    </location>
</feature>
<dbReference type="InterPro" id="IPR048020">
    <property type="entry name" value="Transpos_IS3"/>
</dbReference>
<keyword evidence="4" id="KW-1185">Reference proteome</keyword>
<comment type="caution">
    <text evidence="3">The sequence shown here is derived from an EMBL/GenBank/DDBJ whole genome shotgun (WGS) entry which is preliminary data.</text>
</comment>
<protein>
    <submittedName>
        <fullName evidence="3">IS3 family transposase</fullName>
    </submittedName>
</protein>
<dbReference type="NCBIfam" id="NF033516">
    <property type="entry name" value="transpos_IS3"/>
    <property type="match status" value="1"/>
</dbReference>
<dbReference type="RefSeq" id="WP_382359299.1">
    <property type="nucleotide sequence ID" value="NZ_JBHLWV010000002.1"/>
</dbReference>
<dbReference type="InterPro" id="IPR012337">
    <property type="entry name" value="RNaseH-like_sf"/>
</dbReference>
<dbReference type="Pfam" id="PF13333">
    <property type="entry name" value="rve_2"/>
    <property type="match status" value="1"/>
</dbReference>
<accession>A0ABV6H392</accession>
<dbReference type="PANTHER" id="PTHR46889">
    <property type="entry name" value="TRANSPOSASE INSF FOR INSERTION SEQUENCE IS3B-RELATED"/>
    <property type="match status" value="1"/>
</dbReference>